<proteinExistence type="predicted"/>
<evidence type="ECO:0000313" key="2">
    <source>
        <dbReference type="Proteomes" id="UP000827872"/>
    </source>
</evidence>
<sequence>MRQSYGSYADNRMKYNRSKNLKASLFPSMHQAFSPPSFLLQLPFILLLTLTHSHPLPSSSRNKIKQVGTGSLPERQTLLSAEQNQHFFPSKPPSYIMHATKFGNSGADVMTQLIN</sequence>
<name>A0ACB8FH95_9SAUR</name>
<accession>A0ACB8FH95</accession>
<organism evidence="1 2">
    <name type="scientific">Sphaerodactylus townsendi</name>
    <dbReference type="NCBI Taxonomy" id="933632"/>
    <lineage>
        <taxon>Eukaryota</taxon>
        <taxon>Metazoa</taxon>
        <taxon>Chordata</taxon>
        <taxon>Craniata</taxon>
        <taxon>Vertebrata</taxon>
        <taxon>Euteleostomi</taxon>
        <taxon>Lepidosauria</taxon>
        <taxon>Squamata</taxon>
        <taxon>Bifurcata</taxon>
        <taxon>Gekkota</taxon>
        <taxon>Sphaerodactylidae</taxon>
        <taxon>Sphaerodactylus</taxon>
    </lineage>
</organism>
<dbReference type="EMBL" id="CM037617">
    <property type="protein sequence ID" value="KAH8004456.1"/>
    <property type="molecule type" value="Genomic_DNA"/>
</dbReference>
<reference evidence="1" key="1">
    <citation type="submission" date="2021-08" db="EMBL/GenBank/DDBJ databases">
        <title>The first chromosome-level gecko genome reveals the dynamic sex chromosomes of Neotropical dwarf geckos (Sphaerodactylidae: Sphaerodactylus).</title>
        <authorList>
            <person name="Pinto B.J."/>
            <person name="Keating S.E."/>
            <person name="Gamble T."/>
        </authorList>
    </citation>
    <scope>NUCLEOTIDE SEQUENCE</scope>
    <source>
        <strain evidence="1">TG3544</strain>
    </source>
</reference>
<dbReference type="Proteomes" id="UP000827872">
    <property type="component" value="Linkage Group LG04"/>
</dbReference>
<keyword evidence="2" id="KW-1185">Reference proteome</keyword>
<comment type="caution">
    <text evidence="1">The sequence shown here is derived from an EMBL/GenBank/DDBJ whole genome shotgun (WGS) entry which is preliminary data.</text>
</comment>
<protein>
    <submittedName>
        <fullName evidence="1">Uncharacterized protein</fullName>
    </submittedName>
</protein>
<gene>
    <name evidence="1" type="ORF">K3G42_011770</name>
</gene>
<evidence type="ECO:0000313" key="1">
    <source>
        <dbReference type="EMBL" id="KAH8004456.1"/>
    </source>
</evidence>